<dbReference type="Proteomes" id="UP001153712">
    <property type="component" value="Chromosome 1"/>
</dbReference>
<evidence type="ECO:0000256" key="3">
    <source>
        <dbReference type="ARBA" id="ARBA00022989"/>
    </source>
</evidence>
<feature type="transmembrane region" description="Helical" evidence="5">
    <location>
        <begin position="198"/>
        <end position="218"/>
    </location>
</feature>
<feature type="transmembrane region" description="Helical" evidence="5">
    <location>
        <begin position="12"/>
        <end position="33"/>
    </location>
</feature>
<dbReference type="Gene3D" id="1.20.1250.20">
    <property type="entry name" value="MFS general substrate transporter like domains"/>
    <property type="match status" value="1"/>
</dbReference>
<keyword evidence="2 5" id="KW-0812">Transmembrane</keyword>
<keyword evidence="4 5" id="KW-0472">Membrane</keyword>
<evidence type="ECO:0000256" key="2">
    <source>
        <dbReference type="ARBA" id="ARBA00022692"/>
    </source>
</evidence>
<proteinExistence type="predicted"/>
<keyword evidence="8" id="KW-1185">Reference proteome</keyword>
<evidence type="ECO:0000256" key="5">
    <source>
        <dbReference type="SAM" id="Phobius"/>
    </source>
</evidence>
<feature type="transmembrane region" description="Helical" evidence="5">
    <location>
        <begin position="258"/>
        <end position="283"/>
    </location>
</feature>
<feature type="transmembrane region" description="Helical" evidence="5">
    <location>
        <begin position="385"/>
        <end position="404"/>
    </location>
</feature>
<dbReference type="PANTHER" id="PTHR23507">
    <property type="entry name" value="ZGC:174356"/>
    <property type="match status" value="1"/>
</dbReference>
<feature type="transmembrane region" description="Helical" evidence="5">
    <location>
        <begin position="103"/>
        <end position="124"/>
    </location>
</feature>
<keyword evidence="3 5" id="KW-1133">Transmembrane helix</keyword>
<reference evidence="7" key="1">
    <citation type="submission" date="2022-01" db="EMBL/GenBank/DDBJ databases">
        <authorList>
            <person name="King R."/>
        </authorList>
    </citation>
    <scope>NUCLEOTIDE SEQUENCE</scope>
</reference>
<dbReference type="InterPro" id="IPR011701">
    <property type="entry name" value="MFS"/>
</dbReference>
<dbReference type="OrthoDB" id="430300at2759"/>
<protein>
    <recommendedName>
        <fullName evidence="6">Major facilitator superfamily (MFS) profile domain-containing protein</fullName>
    </recommendedName>
</protein>
<evidence type="ECO:0000256" key="1">
    <source>
        <dbReference type="ARBA" id="ARBA00004141"/>
    </source>
</evidence>
<feature type="transmembrane region" description="Helical" evidence="5">
    <location>
        <begin position="130"/>
        <end position="154"/>
    </location>
</feature>
<dbReference type="PANTHER" id="PTHR23507:SF39">
    <property type="entry name" value="GH23453P-RELATED"/>
    <property type="match status" value="1"/>
</dbReference>
<comment type="subcellular location">
    <subcellularLocation>
        <location evidence="1">Membrane</location>
        <topology evidence="1">Multi-pass membrane protein</topology>
    </subcellularLocation>
</comment>
<dbReference type="SUPFAM" id="SSF103473">
    <property type="entry name" value="MFS general substrate transporter"/>
    <property type="match status" value="1"/>
</dbReference>
<feature type="domain" description="Major facilitator superfamily (MFS) profile" evidence="6">
    <location>
        <begin position="1"/>
        <end position="443"/>
    </location>
</feature>
<evidence type="ECO:0000313" key="7">
    <source>
        <dbReference type="EMBL" id="CAG9854727.1"/>
    </source>
</evidence>
<feature type="transmembrane region" description="Helical" evidence="5">
    <location>
        <begin position="166"/>
        <end position="192"/>
    </location>
</feature>
<evidence type="ECO:0000259" key="6">
    <source>
        <dbReference type="PROSITE" id="PS50850"/>
    </source>
</evidence>
<organism evidence="7 8">
    <name type="scientific">Phyllotreta striolata</name>
    <name type="common">Striped flea beetle</name>
    <name type="synonym">Crioceris striolata</name>
    <dbReference type="NCBI Taxonomy" id="444603"/>
    <lineage>
        <taxon>Eukaryota</taxon>
        <taxon>Metazoa</taxon>
        <taxon>Ecdysozoa</taxon>
        <taxon>Arthropoda</taxon>
        <taxon>Hexapoda</taxon>
        <taxon>Insecta</taxon>
        <taxon>Pterygota</taxon>
        <taxon>Neoptera</taxon>
        <taxon>Endopterygota</taxon>
        <taxon>Coleoptera</taxon>
        <taxon>Polyphaga</taxon>
        <taxon>Cucujiformia</taxon>
        <taxon>Chrysomeloidea</taxon>
        <taxon>Chrysomelidae</taxon>
        <taxon>Galerucinae</taxon>
        <taxon>Alticini</taxon>
        <taxon>Phyllotreta</taxon>
    </lineage>
</organism>
<feature type="transmembrane region" description="Helical" evidence="5">
    <location>
        <begin position="351"/>
        <end position="373"/>
    </location>
</feature>
<dbReference type="PROSITE" id="PS50850">
    <property type="entry name" value="MFS"/>
    <property type="match status" value="1"/>
</dbReference>
<evidence type="ECO:0000313" key="8">
    <source>
        <dbReference type="Proteomes" id="UP001153712"/>
    </source>
</evidence>
<name>A0A9N9TIY9_PHYSR</name>
<feature type="transmembrane region" description="Helical" evidence="5">
    <location>
        <begin position="416"/>
        <end position="438"/>
    </location>
</feature>
<dbReference type="GO" id="GO:0022857">
    <property type="term" value="F:transmembrane transporter activity"/>
    <property type="evidence" value="ECO:0007669"/>
    <property type="project" value="InterPro"/>
</dbReference>
<gene>
    <name evidence="7" type="ORF">PHYEVI_LOCUS1187</name>
</gene>
<dbReference type="PROSITE" id="PS00216">
    <property type="entry name" value="SUGAR_TRANSPORT_1"/>
    <property type="match status" value="1"/>
</dbReference>
<accession>A0A9N9TIY9</accession>
<feature type="transmembrane region" description="Helical" evidence="5">
    <location>
        <begin position="295"/>
        <end position="317"/>
    </location>
</feature>
<evidence type="ECO:0000256" key="4">
    <source>
        <dbReference type="ARBA" id="ARBA00023136"/>
    </source>
</evidence>
<dbReference type="GO" id="GO:0016020">
    <property type="term" value="C:membrane"/>
    <property type="evidence" value="ECO:0007669"/>
    <property type="project" value="UniProtKB-SubCell"/>
</dbReference>
<dbReference type="Pfam" id="PF07690">
    <property type="entry name" value="MFS_1"/>
    <property type="match status" value="1"/>
</dbReference>
<sequence length="498" mass="56481">MAWYNYFTIEIPMMLMLFSFILQAPIMTNLFVYRTCYVILQYNKSDCAQLGKNINNITKVLEPKVQPTVNQINMANNVINTFLPMIFCLFLGTWSDKFGRRPFMIACFVGALMNQAVNVIIIHFKDLSPWWFTMGSIPSMLTGGFGALMIINNAHLIDVTTEKNRIVRLTVFGAVSSVSSAIANLVSSYIFYATSYQTIYLIGLTLNTLASVYVFFFIPESLKEEKKSFSIEEIMNSINVKDIIKYTIRKRKNNARFYLFWLICIHVLNGLAMGEMSVFTLYLRASKLQWTLTKITLVQSAVSFGGIFGNLFVTYVLHKFLHIKDMWLVILGIIMRLVGNLLRGFATNDYYIYAAYVANFFDSFPMLMLTMVLAKMVSPEEMGKILALISVISSLVNMLSNVLYPLVYNATIDSFIGLFNFVSFGFNVISGLAIIFLLRVNLPHFCAVDEQQDNEPSAKRMSLAEAAATNEWQACPSVQTYDLNMKKLSITTSVGENF</sequence>
<dbReference type="InterPro" id="IPR020846">
    <property type="entry name" value="MFS_dom"/>
</dbReference>
<dbReference type="InterPro" id="IPR036259">
    <property type="entry name" value="MFS_trans_sf"/>
</dbReference>
<dbReference type="InterPro" id="IPR005829">
    <property type="entry name" value="Sugar_transporter_CS"/>
</dbReference>
<dbReference type="AlphaFoldDB" id="A0A9N9TIY9"/>
<dbReference type="EMBL" id="OU900094">
    <property type="protein sequence ID" value="CAG9854727.1"/>
    <property type="molecule type" value="Genomic_DNA"/>
</dbReference>